<dbReference type="EMBL" id="CANHGI010000006">
    <property type="protein sequence ID" value="CAI5455817.1"/>
    <property type="molecule type" value="Genomic_DNA"/>
</dbReference>
<gene>
    <name evidence="1" type="ORF">CAMP_LOCUS18454</name>
</gene>
<name>A0A9P1NBW2_9PELO</name>
<proteinExistence type="predicted"/>
<evidence type="ECO:0000313" key="1">
    <source>
        <dbReference type="EMBL" id="CAI5455817.1"/>
    </source>
</evidence>
<organism evidence="1 2">
    <name type="scientific">Caenorhabditis angaria</name>
    <dbReference type="NCBI Taxonomy" id="860376"/>
    <lineage>
        <taxon>Eukaryota</taxon>
        <taxon>Metazoa</taxon>
        <taxon>Ecdysozoa</taxon>
        <taxon>Nematoda</taxon>
        <taxon>Chromadorea</taxon>
        <taxon>Rhabditida</taxon>
        <taxon>Rhabditina</taxon>
        <taxon>Rhabditomorpha</taxon>
        <taxon>Rhabditoidea</taxon>
        <taxon>Rhabditidae</taxon>
        <taxon>Peloderinae</taxon>
        <taxon>Caenorhabditis</taxon>
    </lineage>
</organism>
<sequence length="77" mass="8468">MSSTPSCTFLAQFNAIPSLASVHSKKRAKSAEIGEESFRLPACFPPSSYYYFLSNSPHIFSKNCVSSQPALPLHSNR</sequence>
<comment type="caution">
    <text evidence="1">The sequence shown here is derived from an EMBL/GenBank/DDBJ whole genome shotgun (WGS) entry which is preliminary data.</text>
</comment>
<keyword evidence="2" id="KW-1185">Reference proteome</keyword>
<protein>
    <submittedName>
        <fullName evidence="1">Uncharacterized protein</fullName>
    </submittedName>
</protein>
<dbReference type="Proteomes" id="UP001152747">
    <property type="component" value="Unassembled WGS sequence"/>
</dbReference>
<evidence type="ECO:0000313" key="2">
    <source>
        <dbReference type="Proteomes" id="UP001152747"/>
    </source>
</evidence>
<dbReference type="AlphaFoldDB" id="A0A9P1NBW2"/>
<reference evidence="1" key="1">
    <citation type="submission" date="2022-11" db="EMBL/GenBank/DDBJ databases">
        <authorList>
            <person name="Kikuchi T."/>
        </authorList>
    </citation>
    <scope>NUCLEOTIDE SEQUENCE</scope>
    <source>
        <strain evidence="1">PS1010</strain>
    </source>
</reference>
<accession>A0A9P1NBW2</accession>